<gene>
    <name evidence="9" type="ORF">J4573_52340</name>
</gene>
<feature type="transmembrane region" description="Helical" evidence="7">
    <location>
        <begin position="220"/>
        <end position="246"/>
    </location>
</feature>
<dbReference type="InterPro" id="IPR000515">
    <property type="entry name" value="MetI-like"/>
</dbReference>
<comment type="caution">
    <text evidence="9">The sequence shown here is derived from an EMBL/GenBank/DDBJ whole genome shotgun (WGS) entry which is preliminary data.</text>
</comment>
<comment type="subcellular location">
    <subcellularLocation>
        <location evidence="1 7">Cell membrane</location>
        <topology evidence="1 7">Multi-pass membrane protein</topology>
    </subcellularLocation>
</comment>
<evidence type="ECO:0000256" key="1">
    <source>
        <dbReference type="ARBA" id="ARBA00004651"/>
    </source>
</evidence>
<feature type="domain" description="ABC transmembrane type-1" evidence="8">
    <location>
        <begin position="59"/>
        <end position="247"/>
    </location>
</feature>
<dbReference type="SUPFAM" id="SSF161098">
    <property type="entry name" value="MetI-like"/>
    <property type="match status" value="1"/>
</dbReference>
<sequence length="263" mass="27955">MNRKILRTAGPPALVFVLVIGAWWLLSATVYGSSNYLLPRPPAVLDAAVDNAGTLGAGLRITFVEAAAGFLLAIAVGMLGAVVMSLAKPLERSLYPYAVLLQTVPIVAVAPVIVLWFGYNQTSVIVISFMISVFPILSNTLLGLLSADRNHLDLFRMHRAARRTQFLKLRLPGALPNIFAGLRVSAGLSVIGAIVGEFIIGSGGQEGGLGVKVIFAQSRLATALLFAEVLAATLLGFAFFLTVSVLGNRLLRSWHESAMRGDT</sequence>
<keyword evidence="6 7" id="KW-0472">Membrane</keyword>
<dbReference type="EMBL" id="JAGEOJ010000041">
    <property type="protein sequence ID" value="MBO2455748.1"/>
    <property type="molecule type" value="Genomic_DNA"/>
</dbReference>
<feature type="transmembrane region" description="Helical" evidence="7">
    <location>
        <begin position="66"/>
        <end position="87"/>
    </location>
</feature>
<evidence type="ECO:0000256" key="2">
    <source>
        <dbReference type="ARBA" id="ARBA00022448"/>
    </source>
</evidence>
<feature type="transmembrane region" description="Helical" evidence="7">
    <location>
        <begin position="125"/>
        <end position="147"/>
    </location>
</feature>
<dbReference type="Proteomes" id="UP000669179">
    <property type="component" value="Unassembled WGS sequence"/>
</dbReference>
<dbReference type="PROSITE" id="PS50928">
    <property type="entry name" value="ABC_TM1"/>
    <property type="match status" value="1"/>
</dbReference>
<dbReference type="Pfam" id="PF00528">
    <property type="entry name" value="BPD_transp_1"/>
    <property type="match status" value="1"/>
</dbReference>
<accession>A0A939PT06</accession>
<dbReference type="GO" id="GO:0005886">
    <property type="term" value="C:plasma membrane"/>
    <property type="evidence" value="ECO:0007669"/>
    <property type="project" value="UniProtKB-SubCell"/>
</dbReference>
<evidence type="ECO:0000259" key="8">
    <source>
        <dbReference type="PROSITE" id="PS50928"/>
    </source>
</evidence>
<feature type="transmembrane region" description="Helical" evidence="7">
    <location>
        <begin position="178"/>
        <end position="200"/>
    </location>
</feature>
<evidence type="ECO:0000256" key="5">
    <source>
        <dbReference type="ARBA" id="ARBA00022989"/>
    </source>
</evidence>
<keyword evidence="10" id="KW-1185">Reference proteome</keyword>
<evidence type="ECO:0000313" key="9">
    <source>
        <dbReference type="EMBL" id="MBO2455748.1"/>
    </source>
</evidence>
<name>A0A939PT06_9ACTN</name>
<protein>
    <submittedName>
        <fullName evidence="9">ABC transporter permease</fullName>
    </submittedName>
</protein>
<organism evidence="9 10">
    <name type="scientific">Actinomadura barringtoniae</name>
    <dbReference type="NCBI Taxonomy" id="1427535"/>
    <lineage>
        <taxon>Bacteria</taxon>
        <taxon>Bacillati</taxon>
        <taxon>Actinomycetota</taxon>
        <taxon>Actinomycetes</taxon>
        <taxon>Streptosporangiales</taxon>
        <taxon>Thermomonosporaceae</taxon>
        <taxon>Actinomadura</taxon>
    </lineage>
</organism>
<keyword evidence="5 7" id="KW-1133">Transmembrane helix</keyword>
<dbReference type="PANTHER" id="PTHR30151">
    <property type="entry name" value="ALKANE SULFONATE ABC TRANSPORTER-RELATED, MEMBRANE SUBUNIT"/>
    <property type="match status" value="1"/>
</dbReference>
<comment type="similarity">
    <text evidence="7">Belongs to the binding-protein-dependent transport system permease family.</text>
</comment>
<feature type="transmembrane region" description="Helical" evidence="7">
    <location>
        <begin position="12"/>
        <end position="32"/>
    </location>
</feature>
<feature type="transmembrane region" description="Helical" evidence="7">
    <location>
        <begin position="94"/>
        <end position="119"/>
    </location>
</feature>
<dbReference type="GO" id="GO:0055085">
    <property type="term" value="P:transmembrane transport"/>
    <property type="evidence" value="ECO:0007669"/>
    <property type="project" value="InterPro"/>
</dbReference>
<proteinExistence type="inferred from homology"/>
<evidence type="ECO:0000256" key="7">
    <source>
        <dbReference type="RuleBase" id="RU363032"/>
    </source>
</evidence>
<dbReference type="InterPro" id="IPR035906">
    <property type="entry name" value="MetI-like_sf"/>
</dbReference>
<keyword evidence="3" id="KW-1003">Cell membrane</keyword>
<dbReference type="RefSeq" id="WP_208263975.1">
    <property type="nucleotide sequence ID" value="NZ_JAGEOJ010000041.1"/>
</dbReference>
<evidence type="ECO:0000256" key="3">
    <source>
        <dbReference type="ARBA" id="ARBA00022475"/>
    </source>
</evidence>
<evidence type="ECO:0000313" key="10">
    <source>
        <dbReference type="Proteomes" id="UP000669179"/>
    </source>
</evidence>
<dbReference type="AlphaFoldDB" id="A0A939PT06"/>
<keyword evidence="2 7" id="KW-0813">Transport</keyword>
<evidence type="ECO:0000256" key="4">
    <source>
        <dbReference type="ARBA" id="ARBA00022692"/>
    </source>
</evidence>
<reference evidence="9" key="1">
    <citation type="submission" date="2021-03" db="EMBL/GenBank/DDBJ databases">
        <authorList>
            <person name="Kanchanasin P."/>
            <person name="Saeng-In P."/>
            <person name="Phongsopitanun W."/>
            <person name="Yuki M."/>
            <person name="Kudo T."/>
            <person name="Ohkuma M."/>
            <person name="Tanasupawat S."/>
        </authorList>
    </citation>
    <scope>NUCLEOTIDE SEQUENCE</scope>
    <source>
        <strain evidence="9">GKU 128</strain>
    </source>
</reference>
<dbReference type="CDD" id="cd06261">
    <property type="entry name" value="TM_PBP2"/>
    <property type="match status" value="1"/>
</dbReference>
<dbReference type="Gene3D" id="1.10.3720.10">
    <property type="entry name" value="MetI-like"/>
    <property type="match status" value="1"/>
</dbReference>
<keyword evidence="4 7" id="KW-0812">Transmembrane</keyword>
<dbReference type="PANTHER" id="PTHR30151:SF41">
    <property type="entry name" value="ABC TRANSPORTER PERMEASE PROTEIN"/>
    <property type="match status" value="1"/>
</dbReference>
<evidence type="ECO:0000256" key="6">
    <source>
        <dbReference type="ARBA" id="ARBA00023136"/>
    </source>
</evidence>